<sequence length="40" mass="4828">MEEGRRKMEDGRWKMEDGRWKMEDGSQGLALTEISSRFFF</sequence>
<accession>S2KN88</accession>
<dbReference type="PATRIC" id="fig|1121939.11.peg.999"/>
<evidence type="ECO:0000313" key="1">
    <source>
        <dbReference type="EMBL" id="EPC03380.1"/>
    </source>
</evidence>
<dbReference type="STRING" id="1121939.L861_17715"/>
<protein>
    <submittedName>
        <fullName evidence="1">Uncharacterized protein</fullName>
    </submittedName>
</protein>
<keyword evidence="2" id="KW-1185">Reference proteome</keyword>
<dbReference type="Proteomes" id="UP000014463">
    <property type="component" value="Unassembled WGS sequence"/>
</dbReference>
<reference evidence="1 2" key="1">
    <citation type="journal article" date="2013" name="Genome Announc.">
        <title>Draft genome sequence of the moderately halophilic gammaproteobacterium Halomonas anticariensis FP35.</title>
        <authorList>
            <person name="Tahrioui A."/>
            <person name="Quesada E."/>
            <person name="Llamas I."/>
        </authorList>
    </citation>
    <scope>NUCLEOTIDE SEQUENCE [LARGE SCALE GENOMIC DNA]</scope>
    <source>
        <strain evidence="2">DSM 16096 / CECT 5854 / LMG 22089 / FP35</strain>
    </source>
</reference>
<comment type="caution">
    <text evidence="1">The sequence shown here is derived from an EMBL/GenBank/DDBJ whole genome shotgun (WGS) entry which is preliminary data.</text>
</comment>
<name>S2KN88_LITA3</name>
<proteinExistence type="predicted"/>
<organism evidence="1 2">
    <name type="scientific">Litchfieldella anticariensis (strain DSM 16096 / CECT 5854 / CIP 108499 / LMG 22089 / FP35)</name>
    <name type="common">Halomonas anticariensis</name>
    <dbReference type="NCBI Taxonomy" id="1121939"/>
    <lineage>
        <taxon>Bacteria</taxon>
        <taxon>Pseudomonadati</taxon>
        <taxon>Pseudomonadota</taxon>
        <taxon>Gammaproteobacteria</taxon>
        <taxon>Oceanospirillales</taxon>
        <taxon>Halomonadaceae</taxon>
        <taxon>Litchfieldella</taxon>
    </lineage>
</organism>
<gene>
    <name evidence="1" type="ORF">L861_17715</name>
</gene>
<dbReference type="AlphaFoldDB" id="S2KN88"/>
<evidence type="ECO:0000313" key="2">
    <source>
        <dbReference type="Proteomes" id="UP000014463"/>
    </source>
</evidence>
<dbReference type="EMBL" id="ASTJ01000012">
    <property type="protein sequence ID" value="EPC03380.1"/>
    <property type="molecule type" value="Genomic_DNA"/>
</dbReference>